<organism evidence="1 2">
    <name type="scientific">Coniosporium uncinatum</name>
    <dbReference type="NCBI Taxonomy" id="93489"/>
    <lineage>
        <taxon>Eukaryota</taxon>
        <taxon>Fungi</taxon>
        <taxon>Dikarya</taxon>
        <taxon>Ascomycota</taxon>
        <taxon>Pezizomycotina</taxon>
        <taxon>Dothideomycetes</taxon>
        <taxon>Dothideomycetes incertae sedis</taxon>
        <taxon>Coniosporium</taxon>
    </lineage>
</organism>
<proteinExistence type="predicted"/>
<sequence length="194" mass="22576">QRGLFSHHAANEEPRHDLLHKIEDKLHIPHKEGGHDYSKDERKYQHHNYDDLHADQQVHNSEHEGHYNDPLLGSEYDPNARHEEMRPKKVLGVPLEPKSKRYSKEFQESEGYGKYGRVGDAHHPIVEAHRRSSVDNRKSGEYRPSGDYRRSGDFTRSRASTLETGERDFTRPRAGTLETGERGEFSRSQGPYRQ</sequence>
<accession>A0ACC3D4W1</accession>
<dbReference type="EMBL" id="JAWDJW010007574">
    <property type="protein sequence ID" value="KAK3061892.1"/>
    <property type="molecule type" value="Genomic_DNA"/>
</dbReference>
<keyword evidence="2" id="KW-1185">Reference proteome</keyword>
<reference evidence="1" key="1">
    <citation type="submission" date="2024-09" db="EMBL/GenBank/DDBJ databases">
        <title>Black Yeasts Isolated from many extreme environments.</title>
        <authorList>
            <person name="Coleine C."/>
            <person name="Stajich J.E."/>
            <person name="Selbmann L."/>
        </authorList>
    </citation>
    <scope>NUCLEOTIDE SEQUENCE</scope>
    <source>
        <strain evidence="1">CCFEE 5737</strain>
    </source>
</reference>
<dbReference type="Proteomes" id="UP001186974">
    <property type="component" value="Unassembled WGS sequence"/>
</dbReference>
<feature type="non-terminal residue" evidence="1">
    <location>
        <position position="1"/>
    </location>
</feature>
<gene>
    <name evidence="1" type="ORF">LTS18_005230</name>
</gene>
<comment type="caution">
    <text evidence="1">The sequence shown here is derived from an EMBL/GenBank/DDBJ whole genome shotgun (WGS) entry which is preliminary data.</text>
</comment>
<protein>
    <submittedName>
        <fullName evidence="1">Uncharacterized protein</fullName>
    </submittedName>
</protein>
<evidence type="ECO:0000313" key="2">
    <source>
        <dbReference type="Proteomes" id="UP001186974"/>
    </source>
</evidence>
<evidence type="ECO:0000313" key="1">
    <source>
        <dbReference type="EMBL" id="KAK3061892.1"/>
    </source>
</evidence>
<name>A0ACC3D4W1_9PEZI</name>